<dbReference type="Pfam" id="PF03472">
    <property type="entry name" value="Autoind_bind"/>
    <property type="match status" value="1"/>
</dbReference>
<protein>
    <submittedName>
        <fullName evidence="5">LuxR family transcriptional regulator</fullName>
    </submittedName>
</protein>
<dbReference type="Gene3D" id="3.30.450.80">
    <property type="entry name" value="Transcription factor LuxR-like, autoinducer-binding domain"/>
    <property type="match status" value="1"/>
</dbReference>
<reference evidence="5" key="1">
    <citation type="journal article" date="2021" name="Int. J. Syst. Evol. Microbiol.">
        <title>Bradyrhizobium septentrionale sp. nov. (sv. septentrionale) and Bradyrhizobium quebecense sp. nov. (sv. septentrionale) associated with legumes native to Canada possess rearranged symbiosis genes and numerous insertion sequences.</title>
        <authorList>
            <person name="Bromfield E.S.P."/>
            <person name="Cloutier S."/>
        </authorList>
    </citation>
    <scope>NUCLEOTIDE SEQUENCE</scope>
    <source>
        <strain evidence="5">12S5</strain>
    </source>
</reference>
<evidence type="ECO:0000313" key="5">
    <source>
        <dbReference type="EMBL" id="MBO1430462.1"/>
    </source>
</evidence>
<dbReference type="SUPFAM" id="SSF46894">
    <property type="entry name" value="C-terminal effector domain of the bipartite response regulators"/>
    <property type="match status" value="1"/>
</dbReference>
<dbReference type="Gene3D" id="1.10.10.10">
    <property type="entry name" value="Winged helix-like DNA-binding domain superfamily/Winged helix DNA-binding domain"/>
    <property type="match status" value="1"/>
</dbReference>
<dbReference type="InterPro" id="IPR000792">
    <property type="entry name" value="Tscrpt_reg_LuxR_C"/>
</dbReference>
<dbReference type="InterPro" id="IPR005143">
    <property type="entry name" value="TF_LuxR_autoind-bd_dom"/>
</dbReference>
<dbReference type="PRINTS" id="PR00038">
    <property type="entry name" value="HTHLUXR"/>
</dbReference>
<evidence type="ECO:0000313" key="6">
    <source>
        <dbReference type="Proteomes" id="UP000692816"/>
    </source>
</evidence>
<organism evidence="5 6">
    <name type="scientific">Bradyrhizobium quebecense</name>
    <dbReference type="NCBI Taxonomy" id="2748629"/>
    <lineage>
        <taxon>Bacteria</taxon>
        <taxon>Pseudomonadati</taxon>
        <taxon>Pseudomonadota</taxon>
        <taxon>Alphaproteobacteria</taxon>
        <taxon>Hyphomicrobiales</taxon>
        <taxon>Nitrobacteraceae</taxon>
        <taxon>Bradyrhizobium</taxon>
    </lineage>
</organism>
<dbReference type="InterPro" id="IPR016032">
    <property type="entry name" value="Sig_transdc_resp-reg_C-effctor"/>
</dbReference>
<evidence type="ECO:0000256" key="1">
    <source>
        <dbReference type="ARBA" id="ARBA00023015"/>
    </source>
</evidence>
<dbReference type="CDD" id="cd06170">
    <property type="entry name" value="LuxR_C_like"/>
    <property type="match status" value="1"/>
</dbReference>
<dbReference type="PROSITE" id="PS50043">
    <property type="entry name" value="HTH_LUXR_2"/>
    <property type="match status" value="1"/>
</dbReference>
<name>A0ABS3MG86_9BRAD</name>
<dbReference type="Pfam" id="PF00196">
    <property type="entry name" value="GerE"/>
    <property type="match status" value="1"/>
</dbReference>
<proteinExistence type="predicted"/>
<sequence>MYRIFQHFIDQLSDAKVQADFSEAMAVTASALDLSCFAYLALPQRSGGKPRLISTYPERWTSHYIRSRYEQIDPVIVQALQDTEPFRWGNGCPQRYSSRAQRQLFDEAAQFGIRLGFTVPIHDGHGPVAAVTFAADQRDAPFESCIKSNARVLQLMAMFFHSHIRRKLANDLRVDGISLSPRELECLEWAAHGKSAWEIGRILGISHHTAASYLNNAREKLGVRTIIQAVLRVAAAKREQQK</sequence>
<dbReference type="InterPro" id="IPR036388">
    <property type="entry name" value="WH-like_DNA-bd_sf"/>
</dbReference>
<comment type="caution">
    <text evidence="5">The sequence shown here is derived from an EMBL/GenBank/DDBJ whole genome shotgun (WGS) entry which is preliminary data.</text>
</comment>
<dbReference type="RefSeq" id="WP_173640612.1">
    <property type="nucleotide sequence ID" value="NZ_CP088282.1"/>
</dbReference>
<evidence type="ECO:0000256" key="3">
    <source>
        <dbReference type="ARBA" id="ARBA00023163"/>
    </source>
</evidence>
<dbReference type="PANTHER" id="PTHR44688:SF16">
    <property type="entry name" value="DNA-BINDING TRANSCRIPTIONAL ACTIVATOR DEVR_DOSR"/>
    <property type="match status" value="1"/>
</dbReference>
<dbReference type="PANTHER" id="PTHR44688">
    <property type="entry name" value="DNA-BINDING TRANSCRIPTIONAL ACTIVATOR DEVR_DOSR"/>
    <property type="match status" value="1"/>
</dbReference>
<dbReference type="EMBL" id="JAGEPA010000001">
    <property type="protein sequence ID" value="MBO1430462.1"/>
    <property type="molecule type" value="Genomic_DNA"/>
</dbReference>
<dbReference type="SMART" id="SM00421">
    <property type="entry name" value="HTH_LUXR"/>
    <property type="match status" value="1"/>
</dbReference>
<accession>A0ABS3MG86</accession>
<keyword evidence="6" id="KW-1185">Reference proteome</keyword>
<keyword evidence="1" id="KW-0805">Transcription regulation</keyword>
<keyword evidence="3" id="KW-0804">Transcription</keyword>
<gene>
    <name evidence="5" type="ORF">J4P68_13550</name>
</gene>
<dbReference type="InterPro" id="IPR036693">
    <property type="entry name" value="TF_LuxR_autoind-bd_dom_sf"/>
</dbReference>
<dbReference type="SUPFAM" id="SSF75516">
    <property type="entry name" value="Pheromone-binding domain of LuxR-like quorum-sensing transcription factors"/>
    <property type="match status" value="1"/>
</dbReference>
<evidence type="ECO:0000259" key="4">
    <source>
        <dbReference type="PROSITE" id="PS50043"/>
    </source>
</evidence>
<evidence type="ECO:0000256" key="2">
    <source>
        <dbReference type="ARBA" id="ARBA00023125"/>
    </source>
</evidence>
<keyword evidence="2" id="KW-0238">DNA-binding</keyword>
<feature type="domain" description="HTH luxR-type" evidence="4">
    <location>
        <begin position="172"/>
        <end position="237"/>
    </location>
</feature>
<dbReference type="Proteomes" id="UP000692816">
    <property type="component" value="Unassembled WGS sequence"/>
</dbReference>